<dbReference type="AlphaFoldDB" id="A0A1M6N5I5"/>
<proteinExistence type="predicted"/>
<sequence>MLKRTKVAKSDLVKVTFSLPVSDEKISVVGDFNAWTPGANTLVKRANKTASVSVSVPKGSVLHFRYLGEVSGWFDEPEADAVTAEGSFFTV</sequence>
<dbReference type="Proteomes" id="UP000184512">
    <property type="component" value="Unassembled WGS sequence"/>
</dbReference>
<accession>A0A1M6N5I5</accession>
<organism evidence="1 2">
    <name type="scientific">Tessaracoccus bendigoensis DSM 12906</name>
    <dbReference type="NCBI Taxonomy" id="1123357"/>
    <lineage>
        <taxon>Bacteria</taxon>
        <taxon>Bacillati</taxon>
        <taxon>Actinomycetota</taxon>
        <taxon>Actinomycetes</taxon>
        <taxon>Propionibacteriales</taxon>
        <taxon>Propionibacteriaceae</taxon>
        <taxon>Tessaracoccus</taxon>
    </lineage>
</organism>
<name>A0A1M6N5I5_9ACTN</name>
<evidence type="ECO:0000313" key="2">
    <source>
        <dbReference type="Proteomes" id="UP000184512"/>
    </source>
</evidence>
<dbReference type="GO" id="GO:0005975">
    <property type="term" value="P:carbohydrate metabolic process"/>
    <property type="evidence" value="ECO:0007669"/>
    <property type="project" value="UniProtKB-ARBA"/>
</dbReference>
<dbReference type="OrthoDB" id="9811945at2"/>
<dbReference type="InterPro" id="IPR014756">
    <property type="entry name" value="Ig_E-set"/>
</dbReference>
<dbReference type="InterPro" id="IPR013783">
    <property type="entry name" value="Ig-like_fold"/>
</dbReference>
<dbReference type="EMBL" id="FQZG01000105">
    <property type="protein sequence ID" value="SHJ90873.1"/>
    <property type="molecule type" value="Genomic_DNA"/>
</dbReference>
<gene>
    <name evidence="1" type="ORF">SAMN02745244_03554</name>
</gene>
<dbReference type="SUPFAM" id="SSF81296">
    <property type="entry name" value="E set domains"/>
    <property type="match status" value="1"/>
</dbReference>
<dbReference type="RefSeq" id="WP_073191127.1">
    <property type="nucleotide sequence ID" value="NZ_FQZG01000105.1"/>
</dbReference>
<reference evidence="1 2" key="1">
    <citation type="submission" date="2016-11" db="EMBL/GenBank/DDBJ databases">
        <authorList>
            <person name="Jaros S."/>
            <person name="Januszkiewicz K."/>
            <person name="Wedrychowicz H."/>
        </authorList>
    </citation>
    <scope>NUCLEOTIDE SEQUENCE [LARGE SCALE GENOMIC DNA]</scope>
    <source>
        <strain evidence="1 2">DSM 12906</strain>
    </source>
</reference>
<evidence type="ECO:0000313" key="1">
    <source>
        <dbReference type="EMBL" id="SHJ90873.1"/>
    </source>
</evidence>
<evidence type="ECO:0008006" key="3">
    <source>
        <dbReference type="Google" id="ProtNLM"/>
    </source>
</evidence>
<dbReference type="Gene3D" id="2.60.40.10">
    <property type="entry name" value="Immunoglobulins"/>
    <property type="match status" value="1"/>
</dbReference>
<keyword evidence="2" id="KW-1185">Reference proteome</keyword>
<dbReference type="STRING" id="1123357.SAMN02745244_03554"/>
<protein>
    <recommendedName>
        <fullName evidence="3">Carbohydrate-binding module 48 (Isoamylase N-terminal domain)</fullName>
    </recommendedName>
</protein>